<feature type="compositionally biased region" description="Low complexity" evidence="1">
    <location>
        <begin position="80"/>
        <end position="123"/>
    </location>
</feature>
<keyword evidence="3" id="KW-1185">Reference proteome</keyword>
<organism evidence="2 3">
    <name type="scientific">Ichthyophthirius multifiliis</name>
    <name type="common">White spot disease agent</name>
    <name type="synonym">Ich</name>
    <dbReference type="NCBI Taxonomy" id="5932"/>
    <lineage>
        <taxon>Eukaryota</taxon>
        <taxon>Sar</taxon>
        <taxon>Alveolata</taxon>
        <taxon>Ciliophora</taxon>
        <taxon>Intramacronucleata</taxon>
        <taxon>Oligohymenophorea</taxon>
        <taxon>Hymenostomatida</taxon>
        <taxon>Ophryoglenina</taxon>
        <taxon>Ichthyophthirius</taxon>
    </lineage>
</organism>
<dbReference type="AlphaFoldDB" id="G0QSL2"/>
<evidence type="ECO:0000256" key="1">
    <source>
        <dbReference type="SAM" id="MobiDB-lite"/>
    </source>
</evidence>
<evidence type="ECO:0000313" key="2">
    <source>
        <dbReference type="EMBL" id="EGR31792.1"/>
    </source>
</evidence>
<sequence>MQLELGMDNKSAASSLGAAVNILKKYNVQDELQDIMGDFQEIQQDQQQTDNLFEQMAGMNDNEDEIADDMQALERELAQEQEQQIQNQLNGIPQVNKAQQQQQQQQQQQMQYNQQQNQPQKQKNNVDDLLAAQLDF</sequence>
<dbReference type="GeneID" id="14907943"/>
<gene>
    <name evidence="2" type="ORF">IMG5_102010</name>
</gene>
<proteinExistence type="predicted"/>
<dbReference type="RefSeq" id="XP_004035278.1">
    <property type="nucleotide sequence ID" value="XM_004035230.1"/>
</dbReference>
<dbReference type="EMBL" id="GL983816">
    <property type="protein sequence ID" value="EGR31792.1"/>
    <property type="molecule type" value="Genomic_DNA"/>
</dbReference>
<evidence type="ECO:0000313" key="3">
    <source>
        <dbReference type="Proteomes" id="UP000008983"/>
    </source>
</evidence>
<reference evidence="2 3" key="1">
    <citation type="submission" date="2011-07" db="EMBL/GenBank/DDBJ databases">
        <authorList>
            <person name="Coyne R."/>
            <person name="Brami D."/>
            <person name="Johnson J."/>
            <person name="Hostetler J."/>
            <person name="Hannick L."/>
            <person name="Clark T."/>
            <person name="Cassidy-Hanley D."/>
            <person name="Inman J."/>
        </authorList>
    </citation>
    <scope>NUCLEOTIDE SEQUENCE [LARGE SCALE GENOMIC DNA]</scope>
    <source>
        <strain evidence="2 3">G5</strain>
    </source>
</reference>
<dbReference type="InParanoid" id="G0QSL2"/>
<accession>G0QSL2</accession>
<dbReference type="OMA" id="MATTKRC"/>
<dbReference type="Proteomes" id="UP000008983">
    <property type="component" value="Unassembled WGS sequence"/>
</dbReference>
<protein>
    <submittedName>
        <fullName evidence="2">Uncharacterized protein</fullName>
    </submittedName>
</protein>
<feature type="region of interest" description="Disordered" evidence="1">
    <location>
        <begin position="78"/>
        <end position="136"/>
    </location>
</feature>
<name>G0QSL2_ICHMU</name>